<name>A0A1S4ASN5_TOBAC</name>
<dbReference type="Pfam" id="PF01789">
    <property type="entry name" value="PsbP"/>
    <property type="match status" value="1"/>
</dbReference>
<dbReference type="NCBIfam" id="NF040946">
    <property type="entry name" value="PSII_PsbP"/>
    <property type="match status" value="1"/>
</dbReference>
<dbReference type="RefSeq" id="XP_016479601.1">
    <property type="nucleotide sequence ID" value="XM_016624115.1"/>
</dbReference>
<dbReference type="PANTHER" id="PTHR31407:SF3">
    <property type="entry name" value="PSBP DOMAIN-CONTAINING PROTEIN 2, CHLOROPLASTIC"/>
    <property type="match status" value="1"/>
</dbReference>
<reference evidence="2" key="1">
    <citation type="journal article" date="2014" name="Nat. Commun.">
        <title>The tobacco genome sequence and its comparison with those of tomato and potato.</title>
        <authorList>
            <person name="Sierro N."/>
            <person name="Battey J.N."/>
            <person name="Ouadi S."/>
            <person name="Bakaher N."/>
            <person name="Bovet L."/>
            <person name="Willig A."/>
            <person name="Goepfert S."/>
            <person name="Peitsch M.C."/>
            <person name="Ivanov N.V."/>
        </authorList>
    </citation>
    <scope>NUCLEOTIDE SEQUENCE [LARGE SCALE GENOMIC DNA]</scope>
</reference>
<dbReference type="GeneID" id="107800868"/>
<dbReference type="KEGG" id="nta:107800868"/>
<dbReference type="GO" id="GO:0048564">
    <property type="term" value="P:photosystem I assembly"/>
    <property type="evidence" value="ECO:0000318"/>
    <property type="project" value="GO_Central"/>
</dbReference>
<dbReference type="Gene3D" id="3.40.1000.10">
    <property type="entry name" value="Mog1/PsbP, alpha/beta/alpha sandwich"/>
    <property type="match status" value="1"/>
</dbReference>
<sequence>MTLPFIFSHYKLYNTMSAFSSVASSIAYNGFFQNLIMTMPINPPQLKKRKRALLTVATFSTPHKSMEEMVPIVSNRRVLNLSILTFLLWDPFSSFAVAIGGEVLELERYTDSAEGFTLLRPSSWIKVDKAGATVLFQDVNKGSNNVGVVVIPVKITNLSQFGTPQFVADKLILAEKRKESTKEAEVVAVSERTGEGGLQVYEFEYKIDSTRGGMKRILSAAFVASGKLYLLNIAHSDGLESPIDPVRRNTLEQILHSFDTAPST</sequence>
<reference evidence="3" key="2">
    <citation type="submission" date="2025-08" db="UniProtKB">
        <authorList>
            <consortium name="RefSeq"/>
        </authorList>
    </citation>
    <scope>IDENTIFICATION</scope>
    <source>
        <tissue evidence="3">Leaf</tissue>
    </source>
</reference>
<accession>A0A1S4ASN5</accession>
<dbReference type="InterPro" id="IPR002683">
    <property type="entry name" value="PsbP_C"/>
</dbReference>
<protein>
    <submittedName>
        <fullName evidence="3">PsbP domain-containing protein 2, chloroplastic</fullName>
    </submittedName>
</protein>
<dbReference type="PaxDb" id="4097-A0A1S4ASN5"/>
<evidence type="ECO:0000256" key="1">
    <source>
        <dbReference type="ARBA" id="ARBA00004334"/>
    </source>
</evidence>
<dbReference type="SMR" id="A0A1S4ASN5"/>
<comment type="subcellular location">
    <subcellularLocation>
        <location evidence="1">Plastid</location>
        <location evidence="1">Chloroplast thylakoid membrane</location>
    </subcellularLocation>
</comment>
<dbReference type="GO" id="GO:0009535">
    <property type="term" value="C:chloroplast thylakoid membrane"/>
    <property type="evidence" value="ECO:0000318"/>
    <property type="project" value="GO_Central"/>
</dbReference>
<dbReference type="GO" id="GO:0009654">
    <property type="term" value="C:photosystem II oxygen evolving complex"/>
    <property type="evidence" value="ECO:0007669"/>
    <property type="project" value="InterPro"/>
</dbReference>
<organism evidence="2 3">
    <name type="scientific">Nicotiana tabacum</name>
    <name type="common">Common tobacco</name>
    <dbReference type="NCBI Taxonomy" id="4097"/>
    <lineage>
        <taxon>Eukaryota</taxon>
        <taxon>Viridiplantae</taxon>
        <taxon>Streptophyta</taxon>
        <taxon>Embryophyta</taxon>
        <taxon>Tracheophyta</taxon>
        <taxon>Spermatophyta</taxon>
        <taxon>Magnoliopsida</taxon>
        <taxon>eudicotyledons</taxon>
        <taxon>Gunneridae</taxon>
        <taxon>Pentapetalae</taxon>
        <taxon>asterids</taxon>
        <taxon>lamiids</taxon>
        <taxon>Solanales</taxon>
        <taxon>Solanaceae</taxon>
        <taxon>Nicotianoideae</taxon>
        <taxon>Nicotianeae</taxon>
        <taxon>Nicotiana</taxon>
    </lineage>
</organism>
<dbReference type="GO" id="GO:0005509">
    <property type="term" value="F:calcium ion binding"/>
    <property type="evidence" value="ECO:0007669"/>
    <property type="project" value="InterPro"/>
</dbReference>
<dbReference type="GO" id="GO:0019898">
    <property type="term" value="C:extrinsic component of membrane"/>
    <property type="evidence" value="ECO:0007669"/>
    <property type="project" value="InterPro"/>
</dbReference>
<dbReference type="STRING" id="4097.A0A1S4ASN5"/>
<keyword evidence="2" id="KW-1185">Reference proteome</keyword>
<proteinExistence type="predicted"/>
<dbReference type="OrthoDB" id="2020701at2759"/>
<evidence type="ECO:0000313" key="2">
    <source>
        <dbReference type="Proteomes" id="UP000790787"/>
    </source>
</evidence>
<evidence type="ECO:0000313" key="3">
    <source>
        <dbReference type="RefSeq" id="XP_016479601.2"/>
    </source>
</evidence>
<dbReference type="AlphaFoldDB" id="A0A1S4ASN5"/>
<dbReference type="OMA" id="CIHESHK"/>
<dbReference type="Proteomes" id="UP000790787">
    <property type="component" value="Chromosome 16"/>
</dbReference>
<dbReference type="InterPro" id="IPR016123">
    <property type="entry name" value="Mog1/PsbP_a/b/a-sand"/>
</dbReference>
<gene>
    <name evidence="3" type="primary">LOC107800868</name>
</gene>
<dbReference type="PANTHER" id="PTHR31407">
    <property type="match status" value="1"/>
</dbReference>
<dbReference type="RefSeq" id="XP_016479601.2">
    <property type="nucleotide sequence ID" value="XM_016624115.2"/>
</dbReference>
<dbReference type="SUPFAM" id="SSF55724">
    <property type="entry name" value="Mog1p/PsbP-like"/>
    <property type="match status" value="1"/>
</dbReference>